<feature type="region of interest" description="Disordered" evidence="1">
    <location>
        <begin position="279"/>
        <end position="355"/>
    </location>
</feature>
<feature type="compositionally biased region" description="Polar residues" evidence="1">
    <location>
        <begin position="316"/>
        <end position="325"/>
    </location>
</feature>
<dbReference type="SMART" id="SM00382">
    <property type="entry name" value="AAA"/>
    <property type="match status" value="1"/>
</dbReference>
<sequence length="620" mass="67924">MFPFTAVVGHDRLKTALILATLDPRLGGVLISGPRGTAKSTLARGLAELLPEQDARLVTLPLGTSEEQLIGTLDLEQALGNGSLAFQPGLLHRAHHGALYIDEVNLLPDTLVDQLLDVAASGINRIERDGISHEHPADFLLIGTMNPEEGELRPQLTDRFGLFMMLDDTFDAEQRMTIVERRLAYDRNPDAFRAEWQPRQQALRTRLDEARSRLPTVQLPAMLAREIAERCMQAGVEGVRADLCWQRAALAHAAWQQRSMVEQSDLDAVQALVLDHRRTRPPESSASNPPDEGSSTHSAGGAPERQRPTVERPDLDQQQSRNTDASGADHPQEHQAQAPSQGDDSGHAGDHGRLEAPATPTRVAMAEIQWPSAPRRTAPHHAGKPPAADRHGAHAGPSATRHGVETPRCSSFDRPRIHWPRTLMSAVRRQRPLSESLHHHPPRTNSSTLQCLLVDTSASGIDAHGATPIIAVLQSLLERAYRSRHEVMVLGFGGNGCHWLLEPQRAPRNPSPLLSRLHFGGGTPLREALATAQQRLARMAQRSPARHLQSWLITDGRSRDTIDALAWPGQLTVLDTEQARVPLGHCRHIAATLKAEYITTRALSAGSATNAFIPSSERHP</sequence>
<dbReference type="Pfam" id="PF17863">
    <property type="entry name" value="AAA_lid_2"/>
    <property type="match status" value="1"/>
</dbReference>
<dbReference type="Proteomes" id="UP000281975">
    <property type="component" value="Unassembled WGS sequence"/>
</dbReference>
<organism evidence="3 4">
    <name type="scientific">Kushneria sinocarnis</name>
    <dbReference type="NCBI Taxonomy" id="595502"/>
    <lineage>
        <taxon>Bacteria</taxon>
        <taxon>Pseudomonadati</taxon>
        <taxon>Pseudomonadota</taxon>
        <taxon>Gammaproteobacteria</taxon>
        <taxon>Oceanospirillales</taxon>
        <taxon>Halomonadaceae</taxon>
        <taxon>Kushneria</taxon>
    </lineage>
</organism>
<dbReference type="OrthoDB" id="9775079at2"/>
<protein>
    <submittedName>
        <fullName evidence="3">Magnesium chelatase subunit D</fullName>
    </submittedName>
</protein>
<dbReference type="Pfam" id="PF07728">
    <property type="entry name" value="AAA_5"/>
    <property type="match status" value="1"/>
</dbReference>
<evidence type="ECO:0000259" key="2">
    <source>
        <dbReference type="SMART" id="SM00382"/>
    </source>
</evidence>
<dbReference type="Gene3D" id="1.10.8.80">
    <property type="entry name" value="Magnesium chelatase subunit I, C-Terminal domain"/>
    <property type="match status" value="1"/>
</dbReference>
<proteinExistence type="predicted"/>
<dbReference type="Gene3D" id="3.40.50.300">
    <property type="entry name" value="P-loop containing nucleotide triphosphate hydrolases"/>
    <property type="match status" value="1"/>
</dbReference>
<evidence type="ECO:0000256" key="1">
    <source>
        <dbReference type="SAM" id="MobiDB-lite"/>
    </source>
</evidence>
<dbReference type="GO" id="GO:0005524">
    <property type="term" value="F:ATP binding"/>
    <property type="evidence" value="ECO:0007669"/>
    <property type="project" value="InterPro"/>
</dbReference>
<feature type="compositionally biased region" description="Basic and acidic residues" evidence="1">
    <location>
        <begin position="304"/>
        <end position="315"/>
    </location>
</feature>
<gene>
    <name evidence="3" type="ORF">C7446_1203</name>
</gene>
<accession>A0A420WYF7</accession>
<dbReference type="InterPro" id="IPR036465">
    <property type="entry name" value="vWFA_dom_sf"/>
</dbReference>
<dbReference type="InterPro" id="IPR027417">
    <property type="entry name" value="P-loop_NTPase"/>
</dbReference>
<reference evidence="3 4" key="1">
    <citation type="submission" date="2018-10" db="EMBL/GenBank/DDBJ databases">
        <title>Genomic Encyclopedia of Type Strains, Phase IV (KMG-IV): sequencing the most valuable type-strain genomes for metagenomic binning, comparative biology and taxonomic classification.</title>
        <authorList>
            <person name="Goeker M."/>
        </authorList>
    </citation>
    <scope>NUCLEOTIDE SEQUENCE [LARGE SCALE GENOMIC DNA]</scope>
    <source>
        <strain evidence="3 4">DSM 23229</strain>
    </source>
</reference>
<dbReference type="PANTHER" id="PTHR35023:SF1">
    <property type="entry name" value="MG-PROTOPORPHYRIN IX CHELATASE"/>
    <property type="match status" value="1"/>
</dbReference>
<dbReference type="InterPro" id="IPR003593">
    <property type="entry name" value="AAA+_ATPase"/>
</dbReference>
<dbReference type="InterPro" id="IPR011704">
    <property type="entry name" value="ATPase_dyneun-rel_AAA"/>
</dbReference>
<dbReference type="InterPro" id="IPR041628">
    <property type="entry name" value="ChlI/MoxR_AAA_lid"/>
</dbReference>
<dbReference type="PANTHER" id="PTHR35023">
    <property type="entry name" value="CHELATASE-RELATED"/>
    <property type="match status" value="1"/>
</dbReference>
<dbReference type="AlphaFoldDB" id="A0A420WYF7"/>
<dbReference type="EMBL" id="RBIN01000003">
    <property type="protein sequence ID" value="RKR06264.1"/>
    <property type="molecule type" value="Genomic_DNA"/>
</dbReference>
<feature type="compositionally biased region" description="Polar residues" evidence="1">
    <location>
        <begin position="334"/>
        <end position="343"/>
    </location>
</feature>
<feature type="compositionally biased region" description="Basic and acidic residues" evidence="1">
    <location>
        <begin position="344"/>
        <end position="354"/>
    </location>
</feature>
<feature type="compositionally biased region" description="Polar residues" evidence="1">
    <location>
        <begin position="282"/>
        <end position="298"/>
    </location>
</feature>
<dbReference type="RefSeq" id="WP_121172187.1">
    <property type="nucleotide sequence ID" value="NZ_RBIN01000003.1"/>
</dbReference>
<dbReference type="GO" id="GO:0016887">
    <property type="term" value="F:ATP hydrolysis activity"/>
    <property type="evidence" value="ECO:0007669"/>
    <property type="project" value="InterPro"/>
</dbReference>
<dbReference type="InterPro" id="IPR052989">
    <property type="entry name" value="Mg-chelatase_DI-like"/>
</dbReference>
<evidence type="ECO:0000313" key="3">
    <source>
        <dbReference type="EMBL" id="RKR06264.1"/>
    </source>
</evidence>
<keyword evidence="4" id="KW-1185">Reference proteome</keyword>
<feature type="region of interest" description="Disordered" evidence="1">
    <location>
        <begin position="374"/>
        <end position="414"/>
    </location>
</feature>
<dbReference type="SUPFAM" id="SSF53300">
    <property type="entry name" value="vWA-like"/>
    <property type="match status" value="1"/>
</dbReference>
<evidence type="ECO:0000313" key="4">
    <source>
        <dbReference type="Proteomes" id="UP000281975"/>
    </source>
</evidence>
<name>A0A420WYF7_9GAMM</name>
<comment type="caution">
    <text evidence="3">The sequence shown here is derived from an EMBL/GenBank/DDBJ whole genome shotgun (WGS) entry which is preliminary data.</text>
</comment>
<dbReference type="CDD" id="cd00009">
    <property type="entry name" value="AAA"/>
    <property type="match status" value="1"/>
</dbReference>
<dbReference type="SUPFAM" id="SSF52540">
    <property type="entry name" value="P-loop containing nucleoside triphosphate hydrolases"/>
    <property type="match status" value="1"/>
</dbReference>
<feature type="domain" description="AAA+ ATPase" evidence="2">
    <location>
        <begin position="25"/>
        <end position="190"/>
    </location>
</feature>